<accession>A0ABP7VTQ7</accession>
<dbReference type="InterPro" id="IPR051259">
    <property type="entry name" value="rRNA_Methyltransferase"/>
</dbReference>
<organism evidence="5 6">
    <name type="scientific">Amphibacillus indicireducens</name>
    <dbReference type="NCBI Taxonomy" id="1076330"/>
    <lineage>
        <taxon>Bacteria</taxon>
        <taxon>Bacillati</taxon>
        <taxon>Bacillota</taxon>
        <taxon>Bacilli</taxon>
        <taxon>Bacillales</taxon>
        <taxon>Bacillaceae</taxon>
        <taxon>Amphibacillus</taxon>
    </lineage>
</organism>
<reference evidence="6" key="1">
    <citation type="journal article" date="2019" name="Int. J. Syst. Evol. Microbiol.">
        <title>The Global Catalogue of Microorganisms (GCM) 10K type strain sequencing project: providing services to taxonomists for standard genome sequencing and annotation.</title>
        <authorList>
            <consortium name="The Broad Institute Genomics Platform"/>
            <consortium name="The Broad Institute Genome Sequencing Center for Infectious Disease"/>
            <person name="Wu L."/>
            <person name="Ma J."/>
        </authorList>
    </citation>
    <scope>NUCLEOTIDE SEQUENCE [LARGE SCALE GENOMIC DNA]</scope>
    <source>
        <strain evidence="6">JCM 17250</strain>
    </source>
</reference>
<evidence type="ECO:0000256" key="2">
    <source>
        <dbReference type="ARBA" id="ARBA00022603"/>
    </source>
</evidence>
<sequence>MITSVKNQQIKNWAKLKQRKYRKEQGLFIVEGEHLVEEALNSQWVLEAIVIEENFEPNFDLSNEKLEYVSDHVFSYLAQTKSPQGILAIVRIKSVTDYEKKRLLLLDSVQDPGNLGTMIRTADAAGFDAIILGEGTVDLYNDKVIRASQGSIFHIPIIQSSLETAVDQLKESGVAICASTLERAVPVQTIEWPEQVALIVGNEGSGVNQTLIEKSDLLVHIPIYGKAESLNVSIAAGIMMYQMQMN</sequence>
<dbReference type="CDD" id="cd18095">
    <property type="entry name" value="SpoU-like_rRNA-MTase"/>
    <property type="match status" value="1"/>
</dbReference>
<evidence type="ECO:0000256" key="1">
    <source>
        <dbReference type="ARBA" id="ARBA00007228"/>
    </source>
</evidence>
<dbReference type="Pfam" id="PF00588">
    <property type="entry name" value="SpoU_methylase"/>
    <property type="match status" value="1"/>
</dbReference>
<dbReference type="InterPro" id="IPR029064">
    <property type="entry name" value="Ribosomal_eL30-like_sf"/>
</dbReference>
<comment type="similarity">
    <text evidence="1">Belongs to the class IV-like SAM-binding methyltransferase superfamily. RNA methyltransferase TrmH family.</text>
</comment>
<dbReference type="Gene3D" id="3.30.1330.30">
    <property type="match status" value="1"/>
</dbReference>
<proteinExistence type="inferred from homology"/>
<dbReference type="Proteomes" id="UP001501734">
    <property type="component" value="Unassembled WGS sequence"/>
</dbReference>
<dbReference type="Gene3D" id="3.40.1280.10">
    <property type="match status" value="1"/>
</dbReference>
<keyword evidence="3" id="KW-0808">Transferase</keyword>
<comment type="caution">
    <text evidence="5">The sequence shown here is derived from an EMBL/GenBank/DDBJ whole genome shotgun (WGS) entry which is preliminary data.</text>
</comment>
<dbReference type="SUPFAM" id="SSF75217">
    <property type="entry name" value="alpha/beta knot"/>
    <property type="match status" value="1"/>
</dbReference>
<feature type="domain" description="RNA 2-O ribose methyltransferase substrate binding" evidence="4">
    <location>
        <begin position="29"/>
        <end position="96"/>
    </location>
</feature>
<dbReference type="RefSeq" id="WP_344912644.1">
    <property type="nucleotide sequence ID" value="NZ_BAABDL010000105.1"/>
</dbReference>
<gene>
    <name evidence="5" type="ORF">GCM10022410_19350</name>
</gene>
<dbReference type="InterPro" id="IPR013123">
    <property type="entry name" value="SpoU_subst-bd"/>
</dbReference>
<dbReference type="PANTHER" id="PTHR43191:SF2">
    <property type="entry name" value="RRNA METHYLTRANSFERASE 3, MITOCHONDRIAL"/>
    <property type="match status" value="1"/>
</dbReference>
<evidence type="ECO:0000259" key="4">
    <source>
        <dbReference type="SMART" id="SM00967"/>
    </source>
</evidence>
<dbReference type="EMBL" id="BAABDL010000105">
    <property type="protein sequence ID" value="GAA4074302.1"/>
    <property type="molecule type" value="Genomic_DNA"/>
</dbReference>
<dbReference type="InterPro" id="IPR053888">
    <property type="entry name" value="MRM3-like_sub_bind"/>
</dbReference>
<evidence type="ECO:0000313" key="6">
    <source>
        <dbReference type="Proteomes" id="UP001501734"/>
    </source>
</evidence>
<evidence type="ECO:0000313" key="5">
    <source>
        <dbReference type="EMBL" id="GAA4074302.1"/>
    </source>
</evidence>
<name>A0ABP7VTQ7_9BACI</name>
<dbReference type="SMART" id="SM00967">
    <property type="entry name" value="SpoU_sub_bind"/>
    <property type="match status" value="1"/>
</dbReference>
<dbReference type="InterPro" id="IPR001537">
    <property type="entry name" value="SpoU_MeTrfase"/>
</dbReference>
<dbReference type="GO" id="GO:0008168">
    <property type="term" value="F:methyltransferase activity"/>
    <property type="evidence" value="ECO:0007669"/>
    <property type="project" value="UniProtKB-KW"/>
</dbReference>
<dbReference type="InterPro" id="IPR029028">
    <property type="entry name" value="Alpha/beta_knot_MTases"/>
</dbReference>
<dbReference type="PANTHER" id="PTHR43191">
    <property type="entry name" value="RRNA METHYLTRANSFERASE 3"/>
    <property type="match status" value="1"/>
</dbReference>
<dbReference type="GO" id="GO:0032259">
    <property type="term" value="P:methylation"/>
    <property type="evidence" value="ECO:0007669"/>
    <property type="project" value="UniProtKB-KW"/>
</dbReference>
<dbReference type="Pfam" id="PF22435">
    <property type="entry name" value="MRM3-like_sub_bind"/>
    <property type="match status" value="1"/>
</dbReference>
<dbReference type="SUPFAM" id="SSF55315">
    <property type="entry name" value="L30e-like"/>
    <property type="match status" value="1"/>
</dbReference>
<protein>
    <submittedName>
        <fullName evidence="5">RNA methyltransferase</fullName>
    </submittedName>
</protein>
<evidence type="ECO:0000256" key="3">
    <source>
        <dbReference type="ARBA" id="ARBA00022679"/>
    </source>
</evidence>
<dbReference type="InterPro" id="IPR029026">
    <property type="entry name" value="tRNA_m1G_MTases_N"/>
</dbReference>
<keyword evidence="2 5" id="KW-0489">Methyltransferase</keyword>
<keyword evidence="6" id="KW-1185">Reference proteome</keyword>